<evidence type="ECO:0000313" key="2">
    <source>
        <dbReference type="EMBL" id="VDL74409.1"/>
    </source>
</evidence>
<dbReference type="EMBL" id="UYSL01020393">
    <property type="protein sequence ID" value="VDL74409.1"/>
    <property type="molecule type" value="Genomic_DNA"/>
</dbReference>
<feature type="compositionally biased region" description="Basic and acidic residues" evidence="1">
    <location>
        <begin position="7"/>
        <end position="50"/>
    </location>
</feature>
<dbReference type="WBParaSite" id="NBR_0001081901-mRNA-1">
    <property type="protein sequence ID" value="NBR_0001081901-mRNA-1"/>
    <property type="gene ID" value="NBR_0001081901"/>
</dbReference>
<reference evidence="2 3" key="2">
    <citation type="submission" date="2018-11" db="EMBL/GenBank/DDBJ databases">
        <authorList>
            <consortium name="Pathogen Informatics"/>
        </authorList>
    </citation>
    <scope>NUCLEOTIDE SEQUENCE [LARGE SCALE GENOMIC DNA]</scope>
</reference>
<keyword evidence="3" id="KW-1185">Reference proteome</keyword>
<reference evidence="4" key="1">
    <citation type="submission" date="2017-02" db="UniProtKB">
        <authorList>
            <consortium name="WormBaseParasite"/>
        </authorList>
    </citation>
    <scope>IDENTIFICATION</scope>
</reference>
<accession>A0A0N4Y4J2</accession>
<evidence type="ECO:0000313" key="3">
    <source>
        <dbReference type="Proteomes" id="UP000271162"/>
    </source>
</evidence>
<evidence type="ECO:0000313" key="4">
    <source>
        <dbReference type="WBParaSite" id="NBR_0001081901-mRNA-1"/>
    </source>
</evidence>
<protein>
    <submittedName>
        <fullName evidence="4">Retrotrans_gag domain-containing protein</fullName>
    </submittedName>
</protein>
<dbReference type="Proteomes" id="UP000271162">
    <property type="component" value="Unassembled WGS sequence"/>
</dbReference>
<organism evidence="4">
    <name type="scientific">Nippostrongylus brasiliensis</name>
    <name type="common">Rat hookworm</name>
    <dbReference type="NCBI Taxonomy" id="27835"/>
    <lineage>
        <taxon>Eukaryota</taxon>
        <taxon>Metazoa</taxon>
        <taxon>Ecdysozoa</taxon>
        <taxon>Nematoda</taxon>
        <taxon>Chromadorea</taxon>
        <taxon>Rhabditida</taxon>
        <taxon>Rhabditina</taxon>
        <taxon>Rhabditomorpha</taxon>
        <taxon>Strongyloidea</taxon>
        <taxon>Heligmosomidae</taxon>
        <taxon>Nippostrongylus</taxon>
    </lineage>
</organism>
<sequence>MNQLIHETQDSEFRARELADRNKKVEEDEECRGNETVRQDKEQYEDPHEEQYDEQSTSELCRQKREKKTFVQKLGERLDQLYEGRRLLPKRKIGTTTDVKEWIRCVFRGTKGRHYSDYCPEIQNGNGRWDYVKQRKLC</sequence>
<evidence type="ECO:0000256" key="1">
    <source>
        <dbReference type="SAM" id="MobiDB-lite"/>
    </source>
</evidence>
<feature type="region of interest" description="Disordered" evidence="1">
    <location>
        <begin position="1"/>
        <end position="60"/>
    </location>
</feature>
<name>A0A0N4Y4J2_NIPBR</name>
<proteinExistence type="predicted"/>
<gene>
    <name evidence="2" type="ORF">NBR_LOCUS10820</name>
</gene>
<dbReference type="AlphaFoldDB" id="A0A0N4Y4J2"/>